<reference evidence="2" key="1">
    <citation type="journal article" date="2014" name="Int. J. Syst. Evol. Microbiol.">
        <title>Complete genome sequence of Corynebacterium casei LMG S-19264T (=DSM 44701T), isolated from a smear-ripened cheese.</title>
        <authorList>
            <consortium name="US DOE Joint Genome Institute (JGI-PGF)"/>
            <person name="Walter F."/>
            <person name="Albersmeier A."/>
            <person name="Kalinowski J."/>
            <person name="Ruckert C."/>
        </authorList>
    </citation>
    <scope>NUCLEOTIDE SEQUENCE</scope>
    <source>
        <strain evidence="2">CGMCC 1.15343</strain>
    </source>
</reference>
<protein>
    <recommendedName>
        <fullName evidence="4">Outer membrane protein beta-barrel domain-containing protein</fullName>
    </recommendedName>
</protein>
<sequence>MNAYFTRCTLLIIVLCFGVRANAQQFLIPDEVILQHAGSIGYVSVGAGYKLFNNERGNLDLLYGYVPKSKGGTLHIITAKFAYKPFVITVNKLGKIYPFNPGLFFTYTAHPDLQLKFSKDNWPKGYYYWSEAIRPHLSFSNELELTKPRFIKAAGLKSLSVYSEFNSNEWYLVNYFQNVPEVSVKDVFKLGIGVRMRF</sequence>
<evidence type="ECO:0008006" key="4">
    <source>
        <dbReference type="Google" id="ProtNLM"/>
    </source>
</evidence>
<keyword evidence="3" id="KW-1185">Reference proteome</keyword>
<evidence type="ECO:0000256" key="1">
    <source>
        <dbReference type="SAM" id="SignalP"/>
    </source>
</evidence>
<evidence type="ECO:0000313" key="2">
    <source>
        <dbReference type="EMBL" id="GGC53427.1"/>
    </source>
</evidence>
<dbReference type="EMBL" id="BMIL01000001">
    <property type="protein sequence ID" value="GGC53427.1"/>
    <property type="molecule type" value="Genomic_DNA"/>
</dbReference>
<keyword evidence="1" id="KW-0732">Signal</keyword>
<gene>
    <name evidence="2" type="ORF">GCM10011387_03700</name>
</gene>
<proteinExistence type="predicted"/>
<dbReference type="AlphaFoldDB" id="A0A916X803"/>
<evidence type="ECO:0000313" key="3">
    <source>
        <dbReference type="Proteomes" id="UP000651668"/>
    </source>
</evidence>
<comment type="caution">
    <text evidence="2">The sequence shown here is derived from an EMBL/GenBank/DDBJ whole genome shotgun (WGS) entry which is preliminary data.</text>
</comment>
<dbReference type="RefSeq" id="WP_229663481.1">
    <property type="nucleotide sequence ID" value="NZ_BMIL01000001.1"/>
</dbReference>
<feature type="chain" id="PRO_5036673233" description="Outer membrane protein beta-barrel domain-containing protein" evidence="1">
    <location>
        <begin position="24"/>
        <end position="198"/>
    </location>
</feature>
<feature type="signal peptide" evidence="1">
    <location>
        <begin position="1"/>
        <end position="23"/>
    </location>
</feature>
<reference evidence="2" key="2">
    <citation type="submission" date="2020-09" db="EMBL/GenBank/DDBJ databases">
        <authorList>
            <person name="Sun Q."/>
            <person name="Zhou Y."/>
        </authorList>
    </citation>
    <scope>NUCLEOTIDE SEQUENCE</scope>
    <source>
        <strain evidence="2">CGMCC 1.15343</strain>
    </source>
</reference>
<accession>A0A916X803</accession>
<organism evidence="2 3">
    <name type="scientific">Pedobacter quisquiliarum</name>
    <dbReference type="NCBI Taxonomy" id="1834438"/>
    <lineage>
        <taxon>Bacteria</taxon>
        <taxon>Pseudomonadati</taxon>
        <taxon>Bacteroidota</taxon>
        <taxon>Sphingobacteriia</taxon>
        <taxon>Sphingobacteriales</taxon>
        <taxon>Sphingobacteriaceae</taxon>
        <taxon>Pedobacter</taxon>
    </lineage>
</organism>
<name>A0A916X803_9SPHI</name>
<dbReference type="Proteomes" id="UP000651668">
    <property type="component" value="Unassembled WGS sequence"/>
</dbReference>